<dbReference type="PANTHER" id="PTHR43591">
    <property type="entry name" value="METHYLTRANSFERASE"/>
    <property type="match status" value="1"/>
</dbReference>
<evidence type="ECO:0000259" key="1">
    <source>
        <dbReference type="Pfam" id="PF08241"/>
    </source>
</evidence>
<dbReference type="GO" id="GO:0032259">
    <property type="term" value="P:methylation"/>
    <property type="evidence" value="ECO:0007669"/>
    <property type="project" value="UniProtKB-KW"/>
</dbReference>
<comment type="caution">
    <text evidence="2">The sequence shown here is derived from an EMBL/GenBank/DDBJ whole genome shotgun (WGS) entry which is preliminary data.</text>
</comment>
<dbReference type="AlphaFoldDB" id="A0A2G6KFD1"/>
<evidence type="ECO:0000313" key="2">
    <source>
        <dbReference type="EMBL" id="PIE34100.1"/>
    </source>
</evidence>
<dbReference type="SUPFAM" id="SSF53335">
    <property type="entry name" value="S-adenosyl-L-methionine-dependent methyltransferases"/>
    <property type="match status" value="1"/>
</dbReference>
<name>A0A2G6KFD1_9ACTN</name>
<proteinExistence type="predicted"/>
<dbReference type="CDD" id="cd02440">
    <property type="entry name" value="AdoMet_MTases"/>
    <property type="match status" value="1"/>
</dbReference>
<dbReference type="InterPro" id="IPR029063">
    <property type="entry name" value="SAM-dependent_MTases_sf"/>
</dbReference>
<reference evidence="2 3" key="1">
    <citation type="submission" date="2017-10" db="EMBL/GenBank/DDBJ databases">
        <title>Novel microbial diversity and functional potential in the marine mammal oral microbiome.</title>
        <authorList>
            <person name="Dudek N.K."/>
            <person name="Sun C.L."/>
            <person name="Burstein D."/>
            <person name="Kantor R.S."/>
            <person name="Aliaga Goltsman D.S."/>
            <person name="Bik E.M."/>
            <person name="Thomas B.C."/>
            <person name="Banfield J.F."/>
            <person name="Relman D.A."/>
        </authorList>
    </citation>
    <scope>NUCLEOTIDE SEQUENCE [LARGE SCALE GENOMIC DNA]</scope>
    <source>
        <strain evidence="2">DOLJORAL78_61_10</strain>
    </source>
</reference>
<keyword evidence="2" id="KW-0808">Transferase</keyword>
<dbReference type="Pfam" id="PF08241">
    <property type="entry name" value="Methyltransf_11"/>
    <property type="match status" value="1"/>
</dbReference>
<feature type="domain" description="Methyltransferase type 11" evidence="1">
    <location>
        <begin position="45"/>
        <end position="129"/>
    </location>
</feature>
<gene>
    <name evidence="2" type="ORF">CSA55_01280</name>
</gene>
<dbReference type="Gene3D" id="3.40.50.150">
    <property type="entry name" value="Vaccinia Virus protein VP39"/>
    <property type="match status" value="1"/>
</dbReference>
<organism evidence="2 3">
    <name type="scientific">Ilumatobacter coccineus</name>
    <dbReference type="NCBI Taxonomy" id="467094"/>
    <lineage>
        <taxon>Bacteria</taxon>
        <taxon>Bacillati</taxon>
        <taxon>Actinomycetota</taxon>
        <taxon>Acidimicrobiia</taxon>
        <taxon>Acidimicrobiales</taxon>
        <taxon>Ilumatobacteraceae</taxon>
        <taxon>Ilumatobacter</taxon>
    </lineage>
</organism>
<keyword evidence="2" id="KW-0489">Methyltransferase</keyword>
<dbReference type="InterPro" id="IPR013216">
    <property type="entry name" value="Methyltransf_11"/>
</dbReference>
<dbReference type="GO" id="GO:0008757">
    <property type="term" value="F:S-adenosylmethionine-dependent methyltransferase activity"/>
    <property type="evidence" value="ECO:0007669"/>
    <property type="project" value="InterPro"/>
</dbReference>
<accession>A0A2G6KFD1</accession>
<protein>
    <submittedName>
        <fullName evidence="2">Methyltransferase type 11</fullName>
    </submittedName>
</protein>
<evidence type="ECO:0000313" key="3">
    <source>
        <dbReference type="Proteomes" id="UP000230914"/>
    </source>
</evidence>
<sequence length="202" mass="22109">MNDANVAGNTYDKYGSTNPIERRLMSGFFTAFDRMLDGLTPRHILEVGAGEGHITSLLIERFPDAEVSGIDLPDDDLAAIWAEAKLPITFGDVTALDYDDHSIDLIIGMEMLEHVTDPQRALAEIARVAADTVIVSVPREPIWRIGNLARGHYLGALGNTPGHLNHWSARGFTRFVASELTVVDTARPLPWTMVKAISTTSV</sequence>
<dbReference type="Proteomes" id="UP000230914">
    <property type="component" value="Unassembled WGS sequence"/>
</dbReference>
<dbReference type="EMBL" id="PDSL01000022">
    <property type="protein sequence ID" value="PIE34100.1"/>
    <property type="molecule type" value="Genomic_DNA"/>
</dbReference>